<evidence type="ECO:0000313" key="3">
    <source>
        <dbReference type="Proteomes" id="UP000006523"/>
    </source>
</evidence>
<dbReference type="GeneID" id="10327572"/>
<proteinExistence type="predicted"/>
<evidence type="ECO:0000259" key="1">
    <source>
        <dbReference type="Pfam" id="PF13640"/>
    </source>
</evidence>
<dbReference type="Proteomes" id="UP000006523">
    <property type="component" value="Segment"/>
</dbReference>
<dbReference type="Gene3D" id="2.60.120.620">
    <property type="entry name" value="q2cbj1_9rhob like domain"/>
    <property type="match status" value="1"/>
</dbReference>
<feature type="domain" description="Prolyl 4-hydroxylase alpha subunit Fe(2+) 2OG dioxygenase" evidence="1">
    <location>
        <begin position="118"/>
        <end position="194"/>
    </location>
</feature>
<accession>E3SI63</accession>
<reference evidence="2 3" key="1">
    <citation type="journal article" date="2010" name="Environ. Microbiol.">
        <title>Genomic analysis of oceanic cyanobacterial myoviruses compared with T4-like myoviruses from diverse hosts and environments.</title>
        <authorList>
            <person name="Sullivan M.B."/>
            <person name="Huang K.H."/>
            <person name="Ignacio-Espinoza J.C."/>
            <person name="Berlin A.M."/>
            <person name="Kelly L."/>
            <person name="Weigele P.R."/>
            <person name="DeFrancesco A.S."/>
            <person name="Kern S.E."/>
            <person name="Thompson L.R."/>
            <person name="Young S."/>
            <person name="Yandava C."/>
            <person name="Fu R."/>
            <person name="Krastins B."/>
            <person name="Chase M."/>
            <person name="Sarracino D."/>
            <person name="Osburne M.S."/>
            <person name="Henn M.R."/>
            <person name="Chisholm S.W."/>
        </authorList>
    </citation>
    <scope>NUCLEOTIDE SEQUENCE [LARGE SCALE GENOMIC DNA]</scope>
    <source>
        <strain evidence="2">6501-1</strain>
    </source>
</reference>
<dbReference type="Pfam" id="PF13640">
    <property type="entry name" value="2OG-FeII_Oxy_3"/>
    <property type="match status" value="1"/>
</dbReference>
<name>E3SI63_9CAUD</name>
<gene>
    <name evidence="2" type="ORF">SSM1_056</name>
</gene>
<dbReference type="EMBL" id="GU071094">
    <property type="protein sequence ID" value="ADO97294.1"/>
    <property type="molecule type" value="Genomic_DNA"/>
</dbReference>
<dbReference type="RefSeq" id="YP_004322947.1">
    <property type="nucleotide sequence ID" value="NC_015282.1"/>
</dbReference>
<dbReference type="OrthoDB" id="18846at10239"/>
<protein>
    <submittedName>
        <fullName evidence="2">2OG-Fe(II) oxygenase</fullName>
    </submittedName>
</protein>
<dbReference type="KEGG" id="vg:10327572"/>
<sequence length="196" mass="23160">MLNLYFDKVNDLPYIYIQNFYSEEDLNRILKELLFLQDIDRYKEPTHPDGPGTAMKDGKSLKRGKGLHLDVVYNERESSDILRINRKLFAKETTEQLEYHHPLFRYVRRSNRDNTKIHYFSDGDYYSSHVDDCVITAISWFYETPKQFTGGDLILEHQIEIPCLNNSMVIFPSIMWHEVTPVSGTGRYSMSQFLEM</sequence>
<keyword evidence="3" id="KW-1185">Reference proteome</keyword>
<evidence type="ECO:0000313" key="2">
    <source>
        <dbReference type="EMBL" id="ADO97294.1"/>
    </source>
</evidence>
<dbReference type="InterPro" id="IPR044862">
    <property type="entry name" value="Pro_4_hyd_alph_FE2OG_OXY"/>
</dbReference>
<organism evidence="2 3">
    <name type="scientific">Synechococcus phage S-SM1</name>
    <dbReference type="NCBI Taxonomy" id="444859"/>
    <lineage>
        <taxon>Viruses</taxon>
        <taxon>Duplodnaviria</taxon>
        <taxon>Heunggongvirae</taxon>
        <taxon>Uroviricota</taxon>
        <taxon>Caudoviricetes</taxon>
        <taxon>Pantevenvirales</taxon>
        <taxon>Kyanoviridae</taxon>
        <taxon>Thetisvirus</taxon>
        <taxon>Thetisvirus ssm1</taxon>
    </lineage>
</organism>